<dbReference type="InterPro" id="IPR002048">
    <property type="entry name" value="EF_hand_dom"/>
</dbReference>
<dbReference type="STRING" id="3983.A0A2C9V1P2"/>
<dbReference type="SUPFAM" id="SSF47473">
    <property type="entry name" value="EF-hand"/>
    <property type="match status" value="1"/>
</dbReference>
<evidence type="ECO:0000259" key="3">
    <source>
        <dbReference type="PROSITE" id="PS50222"/>
    </source>
</evidence>
<keyword evidence="1" id="KW-0106">Calcium</keyword>
<dbReference type="Pfam" id="PF13405">
    <property type="entry name" value="EF-hand_6"/>
    <property type="match status" value="1"/>
</dbReference>
<feature type="domain" description="EF-hand" evidence="3">
    <location>
        <begin position="71"/>
        <end position="106"/>
    </location>
</feature>
<sequence>MSSYTRPNSSQQSYAPSAPSLPDSFDQQQNHAYDSPPPSDYMRQQHQPSPSYAAGYGRSEYSYGYSGFPQGTHPDVIRSFQMVDRDRSGYIDENELQQALSSGYQRFNIGTIRLLMFLFKNPHDPLRIGPNEFAALWSCLGQWRAIFERYDKDRNGKIDLFELRDALYGIGYAIPPPVLKVLISKYDDGSGKKIELNFDDFVECGMILKGLTERFKQKDSRYTGTATFNYDEFMSMVIPFLVSYD</sequence>
<dbReference type="PROSITE" id="PS00018">
    <property type="entry name" value="EF_HAND_1"/>
    <property type="match status" value="2"/>
</dbReference>
<feature type="domain" description="EF-hand" evidence="3">
    <location>
        <begin position="138"/>
        <end position="173"/>
    </location>
</feature>
<feature type="region of interest" description="Disordered" evidence="2">
    <location>
        <begin position="1"/>
        <end position="53"/>
    </location>
</feature>
<dbReference type="OMA" id="RDTDQTG"/>
<reference evidence="5" key="1">
    <citation type="journal article" date="2016" name="Nat. Biotechnol.">
        <title>Sequencing wild and cultivated cassava and related species reveals extensive interspecific hybridization and genetic diversity.</title>
        <authorList>
            <person name="Bredeson J.V."/>
            <person name="Lyons J.B."/>
            <person name="Prochnik S.E."/>
            <person name="Wu G.A."/>
            <person name="Ha C.M."/>
            <person name="Edsinger-Gonzales E."/>
            <person name="Grimwood J."/>
            <person name="Schmutz J."/>
            <person name="Rabbi I.Y."/>
            <person name="Egesi C."/>
            <person name="Nauluvula P."/>
            <person name="Lebot V."/>
            <person name="Ndunguru J."/>
            <person name="Mkamilo G."/>
            <person name="Bart R.S."/>
            <person name="Setter T.L."/>
            <person name="Gleadow R.M."/>
            <person name="Kulakow P."/>
            <person name="Ferguson M.E."/>
            <person name="Rounsley S."/>
            <person name="Rokhsar D.S."/>
        </authorList>
    </citation>
    <scope>NUCLEOTIDE SEQUENCE [LARGE SCALE GENOMIC DNA]</scope>
    <source>
        <strain evidence="5">cv. AM560-2</strain>
    </source>
</reference>
<evidence type="ECO:0000256" key="1">
    <source>
        <dbReference type="ARBA" id="ARBA00022837"/>
    </source>
</evidence>
<dbReference type="PROSITE" id="PS50222">
    <property type="entry name" value="EF_HAND_2"/>
    <property type="match status" value="2"/>
</dbReference>
<dbReference type="AlphaFoldDB" id="A0A2C9V1P2"/>
<dbReference type="CDD" id="cd16180">
    <property type="entry name" value="EFh_PEF_Group_I"/>
    <property type="match status" value="1"/>
</dbReference>
<evidence type="ECO:0000313" key="4">
    <source>
        <dbReference type="EMBL" id="OAY38217.1"/>
    </source>
</evidence>
<dbReference type="SMART" id="SM00054">
    <property type="entry name" value="EFh"/>
    <property type="match status" value="2"/>
</dbReference>
<name>A0A2C9V1P2_MANES</name>
<protein>
    <recommendedName>
        <fullName evidence="3">EF-hand domain-containing protein</fullName>
    </recommendedName>
</protein>
<dbReference type="InterPro" id="IPR011992">
    <property type="entry name" value="EF-hand-dom_pair"/>
</dbReference>
<dbReference type="PANTHER" id="PTHR46824:SF2">
    <property type="entry name" value="CALCIUM-BINDING PROTEIN CML48-RELATED"/>
    <property type="match status" value="1"/>
</dbReference>
<dbReference type="InterPro" id="IPR018247">
    <property type="entry name" value="EF_Hand_1_Ca_BS"/>
</dbReference>
<accession>A0A2C9V1P2</accession>
<evidence type="ECO:0000313" key="5">
    <source>
        <dbReference type="Proteomes" id="UP000091857"/>
    </source>
</evidence>
<proteinExistence type="predicted"/>
<dbReference type="OrthoDB" id="186625at2759"/>
<dbReference type="GO" id="GO:0005509">
    <property type="term" value="F:calcium ion binding"/>
    <property type="evidence" value="ECO:0007669"/>
    <property type="project" value="InterPro"/>
</dbReference>
<dbReference type="EMBL" id="CM004397">
    <property type="protein sequence ID" value="OAY38217.1"/>
    <property type="molecule type" value="Genomic_DNA"/>
</dbReference>
<dbReference type="PANTHER" id="PTHR46824">
    <property type="entry name" value="CALCIUM-BINDING PROTEIN CML48-RELATED"/>
    <property type="match status" value="1"/>
</dbReference>
<dbReference type="Gene3D" id="1.10.238.10">
    <property type="entry name" value="EF-hand"/>
    <property type="match status" value="1"/>
</dbReference>
<keyword evidence="5" id="KW-1185">Reference proteome</keyword>
<dbReference type="Gramene" id="Manes.11G162900.1.v8.1">
    <property type="protein sequence ID" value="Manes.11G162900.1.v8.1.CDS"/>
    <property type="gene ID" value="Manes.11G162900.v8.1"/>
</dbReference>
<dbReference type="InterPro" id="IPR044590">
    <property type="entry name" value="CML48/49/50"/>
</dbReference>
<dbReference type="Pfam" id="PF00036">
    <property type="entry name" value="EF-hand_1"/>
    <property type="match status" value="1"/>
</dbReference>
<comment type="caution">
    <text evidence="4">The sequence shown here is derived from an EMBL/GenBank/DDBJ whole genome shotgun (WGS) entry which is preliminary data.</text>
</comment>
<feature type="compositionally biased region" description="Low complexity" evidence="2">
    <location>
        <begin position="9"/>
        <end position="20"/>
    </location>
</feature>
<evidence type="ECO:0000256" key="2">
    <source>
        <dbReference type="SAM" id="MobiDB-lite"/>
    </source>
</evidence>
<organism evidence="4 5">
    <name type="scientific">Manihot esculenta</name>
    <name type="common">Cassava</name>
    <name type="synonym">Jatropha manihot</name>
    <dbReference type="NCBI Taxonomy" id="3983"/>
    <lineage>
        <taxon>Eukaryota</taxon>
        <taxon>Viridiplantae</taxon>
        <taxon>Streptophyta</taxon>
        <taxon>Embryophyta</taxon>
        <taxon>Tracheophyta</taxon>
        <taxon>Spermatophyta</taxon>
        <taxon>Magnoliopsida</taxon>
        <taxon>eudicotyledons</taxon>
        <taxon>Gunneridae</taxon>
        <taxon>Pentapetalae</taxon>
        <taxon>rosids</taxon>
        <taxon>fabids</taxon>
        <taxon>Malpighiales</taxon>
        <taxon>Euphorbiaceae</taxon>
        <taxon>Crotonoideae</taxon>
        <taxon>Manihoteae</taxon>
        <taxon>Manihot</taxon>
    </lineage>
</organism>
<gene>
    <name evidence="4" type="ORF">MANES_11G162900v8</name>
</gene>
<dbReference type="Proteomes" id="UP000091857">
    <property type="component" value="Chromosome 11"/>
</dbReference>